<dbReference type="InterPro" id="IPR001584">
    <property type="entry name" value="Integrase_cat-core"/>
</dbReference>
<gene>
    <name evidence="3" type="ORF">MCOR_8425</name>
</gene>
<keyword evidence="4" id="KW-1185">Reference proteome</keyword>
<feature type="domain" description="Integrase catalytic" evidence="2">
    <location>
        <begin position="433"/>
        <end position="501"/>
    </location>
</feature>
<dbReference type="AlphaFoldDB" id="A0A6J8AJ70"/>
<dbReference type="GO" id="GO:0003824">
    <property type="term" value="F:catalytic activity"/>
    <property type="evidence" value="ECO:0007669"/>
    <property type="project" value="UniProtKB-KW"/>
</dbReference>
<dbReference type="FunFam" id="1.10.340.70:FF:000001">
    <property type="entry name" value="Retrovirus-related Pol polyprotein from transposon gypsy-like Protein"/>
    <property type="match status" value="1"/>
</dbReference>
<sequence length="501" mass="57498">MLNWFRKFIPNFSAKISPLTRLLKKGQFFVWNVEQQSSFNDLKYALLNSKILAFPNYDLTFRLAVDTSSRGIGYMLYQIHPNVNGEEQPRVIRFGSKSLSRWQQSYGPTKLELLGMVVSILDSADYLRGNKFVVECDHQALRPIFQKQFKERTGQIKLPSGRNLADFLHNSETESATVINVNNVNNTDIFSECVYDADTDDVEETAYKKKKTKLNKKYETVNVTQLNNDSLYDKTTDQCSDKLDIFDISTVYDTPSDNNFDKPTQNIMNNQNHDNTLSELEILKNSDLTPQNIKDLQRKDLDLLPMIIYLEENKLPNLQKEARKLLLQAADYLLINGVLFHSSVKKKSRRASNLDNFQLVVPRLMRNLVLHMCHDSPLGRHSGIKNTIDRVREHYYFSRLSTIVSEYVRTCHECQIRKTSIVQTKAGIISFPTPSAPFQVWEVDLCGPFPLSSAGHSHIFTAVDMFSKFVIAVPLHNCDALSVCHALFQLFSSYGVCHTFY</sequence>
<accession>A0A6J8AJ70</accession>
<dbReference type="SUPFAM" id="SSF53098">
    <property type="entry name" value="Ribonuclease H-like"/>
    <property type="match status" value="1"/>
</dbReference>
<evidence type="ECO:0000256" key="1">
    <source>
        <dbReference type="ARBA" id="ARBA00023268"/>
    </source>
</evidence>
<evidence type="ECO:0000259" key="2">
    <source>
        <dbReference type="PROSITE" id="PS50994"/>
    </source>
</evidence>
<protein>
    <recommendedName>
        <fullName evidence="2">Integrase catalytic domain-containing protein</fullName>
    </recommendedName>
</protein>
<dbReference type="Gene3D" id="1.10.340.70">
    <property type="match status" value="1"/>
</dbReference>
<reference evidence="3 4" key="1">
    <citation type="submission" date="2020-06" db="EMBL/GenBank/DDBJ databases">
        <authorList>
            <person name="Li R."/>
            <person name="Bekaert M."/>
        </authorList>
    </citation>
    <scope>NUCLEOTIDE SEQUENCE [LARGE SCALE GENOMIC DNA]</scope>
    <source>
        <strain evidence="4">wild</strain>
    </source>
</reference>
<dbReference type="Gene3D" id="3.30.420.10">
    <property type="entry name" value="Ribonuclease H-like superfamily/Ribonuclease H"/>
    <property type="match status" value="1"/>
</dbReference>
<dbReference type="SUPFAM" id="SSF56672">
    <property type="entry name" value="DNA/RNA polymerases"/>
    <property type="match status" value="1"/>
</dbReference>
<evidence type="ECO:0000313" key="3">
    <source>
        <dbReference type="EMBL" id="CAC5369129.1"/>
    </source>
</evidence>
<dbReference type="EMBL" id="CACVKT020001564">
    <property type="protein sequence ID" value="CAC5369129.1"/>
    <property type="molecule type" value="Genomic_DNA"/>
</dbReference>
<dbReference type="InterPro" id="IPR041588">
    <property type="entry name" value="Integrase_H2C2"/>
</dbReference>
<dbReference type="Pfam" id="PF00665">
    <property type="entry name" value="rve"/>
    <property type="match status" value="1"/>
</dbReference>
<dbReference type="PANTHER" id="PTHR37984:SF5">
    <property type="entry name" value="PROTEIN NYNRIN-LIKE"/>
    <property type="match status" value="1"/>
</dbReference>
<dbReference type="PANTHER" id="PTHR37984">
    <property type="entry name" value="PROTEIN CBG26694"/>
    <property type="match status" value="1"/>
</dbReference>
<dbReference type="Pfam" id="PF17919">
    <property type="entry name" value="RT_RNaseH_2"/>
    <property type="match status" value="1"/>
</dbReference>
<dbReference type="InterPro" id="IPR050951">
    <property type="entry name" value="Retrovirus_Pol_polyprotein"/>
</dbReference>
<dbReference type="InterPro" id="IPR043502">
    <property type="entry name" value="DNA/RNA_pol_sf"/>
</dbReference>
<evidence type="ECO:0000313" key="4">
    <source>
        <dbReference type="Proteomes" id="UP000507470"/>
    </source>
</evidence>
<dbReference type="InterPro" id="IPR012337">
    <property type="entry name" value="RNaseH-like_sf"/>
</dbReference>
<dbReference type="Gene3D" id="3.30.70.270">
    <property type="match status" value="1"/>
</dbReference>
<organism evidence="3 4">
    <name type="scientific">Mytilus coruscus</name>
    <name type="common">Sea mussel</name>
    <dbReference type="NCBI Taxonomy" id="42192"/>
    <lineage>
        <taxon>Eukaryota</taxon>
        <taxon>Metazoa</taxon>
        <taxon>Spiralia</taxon>
        <taxon>Lophotrochozoa</taxon>
        <taxon>Mollusca</taxon>
        <taxon>Bivalvia</taxon>
        <taxon>Autobranchia</taxon>
        <taxon>Pteriomorphia</taxon>
        <taxon>Mytilida</taxon>
        <taxon>Mytiloidea</taxon>
        <taxon>Mytilidae</taxon>
        <taxon>Mytilinae</taxon>
        <taxon>Mytilus</taxon>
    </lineage>
</organism>
<dbReference type="InterPro" id="IPR043128">
    <property type="entry name" value="Rev_trsase/Diguanyl_cyclase"/>
</dbReference>
<dbReference type="GO" id="GO:0015074">
    <property type="term" value="P:DNA integration"/>
    <property type="evidence" value="ECO:0007669"/>
    <property type="project" value="InterPro"/>
</dbReference>
<dbReference type="GO" id="GO:0003676">
    <property type="term" value="F:nucleic acid binding"/>
    <property type="evidence" value="ECO:0007669"/>
    <property type="project" value="InterPro"/>
</dbReference>
<dbReference type="InterPro" id="IPR036397">
    <property type="entry name" value="RNaseH_sf"/>
</dbReference>
<proteinExistence type="predicted"/>
<dbReference type="InterPro" id="IPR041577">
    <property type="entry name" value="RT_RNaseH_2"/>
</dbReference>
<dbReference type="PROSITE" id="PS50994">
    <property type="entry name" value="INTEGRASE"/>
    <property type="match status" value="1"/>
</dbReference>
<dbReference type="OrthoDB" id="8064719at2759"/>
<keyword evidence="1" id="KW-0511">Multifunctional enzyme</keyword>
<dbReference type="Pfam" id="PF17921">
    <property type="entry name" value="Integrase_H2C2"/>
    <property type="match status" value="1"/>
</dbReference>
<name>A0A6J8AJ70_MYTCO</name>
<dbReference type="Proteomes" id="UP000507470">
    <property type="component" value="Unassembled WGS sequence"/>
</dbReference>